<dbReference type="GO" id="GO:0004497">
    <property type="term" value="F:monooxygenase activity"/>
    <property type="evidence" value="ECO:0007669"/>
    <property type="project" value="UniProtKB-KW"/>
</dbReference>
<dbReference type="PANTHER" id="PTHR43539:SF68">
    <property type="entry name" value="FLAVIN-BINDING MONOOXYGENASE-LIKE PROTEIN (AFU_ORTHOLOGUE AFUA_4G09220)"/>
    <property type="match status" value="1"/>
</dbReference>
<sequence length="677" mass="75054">GFCLTKASPAPRPLFATPSLVPSATDFFIELSSDIQLPSYLRSMAAARADVQPPTVHTLPGSVNIPLARFPPAAQVGALKADEKAAAAIEALNHALAKADYKAASELFAQCGFWRDHLGLSWEFRTVKGQDGILEFLQACAESRDGFRLQHISLDTSTPSRQPAVVPIDGEAKVHGIHAFFLFETVIGSGEGTMRLVLEHGKWRIFTLYTSLRELKGHKEGTFHCRPTGVEHGGKPGRKNWAERRRLESEFDDGAEPQVLIVGAGQAGLTVAARLKMQGLHTLVIDRNDRVGDNWRKRYHQLVLHDPVFYDHLPYMNFPPQWPIFAPKDKLAQFFEAYANILELNVWMKTDLKDSEWNDKQGDWTVTVVRKMDDGSSLIRTFHPRHIIQATGHAGKKIQSQIKGSQNFKGDRICHSSEFSGAPEGSAGKKAVVVGCCNSGHDIAQDFVEKGFDCTIVQRSSTHVVSSDAIAEIALKGIYSEDGPPVQDADMLVQGLPSSVLKAVHVSVAERQREFDREMLAGLEKAGFKLDHGPDGSGLMFKYFQRGGGYYIDVGAAKLIADGSIKVKQGQEIVEILPHGLRFADGAELEADEIILATGFQSMKTHTREMFGDKVADRVNDVWGLNEEGEWRTMWQRSGHENFWFHGGNLALCRFYSRLLALQIKGLEEGFYKYGEK</sequence>
<name>A0A2K3QGI6_9HYPO</name>
<dbReference type="PANTHER" id="PTHR43539">
    <property type="entry name" value="FLAVIN-BINDING MONOOXYGENASE-LIKE PROTEIN (AFU_ORTHOLOGUE AFUA_4G09220)"/>
    <property type="match status" value="1"/>
</dbReference>
<protein>
    <submittedName>
        <fullName evidence="2">Indole-3-pyruvate monooxygenase</fullName>
    </submittedName>
</protein>
<organism evidence="2 3">
    <name type="scientific">Tolypocladium capitatum</name>
    <dbReference type="NCBI Taxonomy" id="45235"/>
    <lineage>
        <taxon>Eukaryota</taxon>
        <taxon>Fungi</taxon>
        <taxon>Dikarya</taxon>
        <taxon>Ascomycota</taxon>
        <taxon>Pezizomycotina</taxon>
        <taxon>Sordariomycetes</taxon>
        <taxon>Hypocreomycetidae</taxon>
        <taxon>Hypocreales</taxon>
        <taxon>Ophiocordycipitaceae</taxon>
        <taxon>Tolypocladium</taxon>
    </lineage>
</organism>
<keyword evidence="1" id="KW-0560">Oxidoreductase</keyword>
<gene>
    <name evidence="2" type="ORF">TCAP_03440</name>
</gene>
<dbReference type="InterPro" id="IPR032710">
    <property type="entry name" value="NTF2-like_dom_sf"/>
</dbReference>
<dbReference type="SUPFAM" id="SSF54427">
    <property type="entry name" value="NTF2-like"/>
    <property type="match status" value="1"/>
</dbReference>
<dbReference type="STRING" id="45235.A0A2K3QGI6"/>
<dbReference type="SUPFAM" id="SSF51905">
    <property type="entry name" value="FAD/NAD(P)-binding domain"/>
    <property type="match status" value="1"/>
</dbReference>
<dbReference type="EMBL" id="NRSZ01000521">
    <property type="protein sequence ID" value="PNY26631.1"/>
    <property type="molecule type" value="Genomic_DNA"/>
</dbReference>
<evidence type="ECO:0000313" key="3">
    <source>
        <dbReference type="Proteomes" id="UP000236621"/>
    </source>
</evidence>
<comment type="caution">
    <text evidence="2">The sequence shown here is derived from an EMBL/GenBank/DDBJ whole genome shotgun (WGS) entry which is preliminary data.</text>
</comment>
<accession>A0A2K3QGI6</accession>
<proteinExistence type="predicted"/>
<keyword evidence="3" id="KW-1185">Reference proteome</keyword>
<reference evidence="2 3" key="1">
    <citation type="submission" date="2017-08" db="EMBL/GenBank/DDBJ databases">
        <title>Harnessing the power of phylogenomics to disentangle the directionality and signatures of interkingdom host jumping in the parasitic fungal genus Tolypocladium.</title>
        <authorList>
            <person name="Quandt C.A."/>
            <person name="Patterson W."/>
            <person name="Spatafora J.W."/>
        </authorList>
    </citation>
    <scope>NUCLEOTIDE SEQUENCE [LARGE SCALE GENOMIC DNA]</scope>
    <source>
        <strain evidence="2 3">CBS 113982</strain>
    </source>
</reference>
<dbReference type="Gene3D" id="3.50.50.60">
    <property type="entry name" value="FAD/NAD(P)-binding domain"/>
    <property type="match status" value="1"/>
</dbReference>
<evidence type="ECO:0000313" key="2">
    <source>
        <dbReference type="EMBL" id="PNY26631.1"/>
    </source>
</evidence>
<dbReference type="InterPro" id="IPR050982">
    <property type="entry name" value="Auxin_biosynth/cation_transpt"/>
</dbReference>
<keyword evidence="2" id="KW-0503">Monooxygenase</keyword>
<dbReference type="GO" id="GO:0050660">
    <property type="term" value="F:flavin adenine dinucleotide binding"/>
    <property type="evidence" value="ECO:0007669"/>
    <property type="project" value="TreeGrafter"/>
</dbReference>
<keyword evidence="2" id="KW-0670">Pyruvate</keyword>
<evidence type="ECO:0000256" key="1">
    <source>
        <dbReference type="ARBA" id="ARBA00023002"/>
    </source>
</evidence>
<feature type="non-terminal residue" evidence="2">
    <location>
        <position position="1"/>
    </location>
</feature>
<dbReference type="OrthoDB" id="74360at2759"/>
<dbReference type="AlphaFoldDB" id="A0A2K3QGI6"/>
<dbReference type="Proteomes" id="UP000236621">
    <property type="component" value="Unassembled WGS sequence"/>
</dbReference>
<dbReference type="InterPro" id="IPR036188">
    <property type="entry name" value="FAD/NAD-bd_sf"/>
</dbReference>
<dbReference type="Pfam" id="PF13738">
    <property type="entry name" value="Pyr_redox_3"/>
    <property type="match status" value="1"/>
</dbReference>